<keyword evidence="7" id="KW-1185">Reference proteome</keyword>
<dbReference type="Proteomes" id="UP000054248">
    <property type="component" value="Unassembled WGS sequence"/>
</dbReference>
<dbReference type="PANTHER" id="PTHR43008">
    <property type="entry name" value="BENZIL REDUCTASE"/>
    <property type="match status" value="1"/>
</dbReference>
<keyword evidence="3" id="KW-0560">Oxidoreductase</keyword>
<protein>
    <recommendedName>
        <fullName evidence="5">Ketoreductase domain-containing protein</fullName>
    </recommendedName>
</protein>
<evidence type="ECO:0000256" key="4">
    <source>
        <dbReference type="RuleBase" id="RU000363"/>
    </source>
</evidence>
<dbReference type="InterPro" id="IPR057326">
    <property type="entry name" value="KR_dom"/>
</dbReference>
<dbReference type="GO" id="GO:0050664">
    <property type="term" value="F:oxidoreductase activity, acting on NAD(P)H, oxygen as acceptor"/>
    <property type="evidence" value="ECO:0007669"/>
    <property type="project" value="TreeGrafter"/>
</dbReference>
<reference evidence="6 7" key="1">
    <citation type="submission" date="2014-04" db="EMBL/GenBank/DDBJ databases">
        <authorList>
            <consortium name="DOE Joint Genome Institute"/>
            <person name="Kuo A."/>
            <person name="Girlanda M."/>
            <person name="Perotto S."/>
            <person name="Kohler A."/>
            <person name="Nagy L.G."/>
            <person name="Floudas D."/>
            <person name="Copeland A."/>
            <person name="Barry K.W."/>
            <person name="Cichocki N."/>
            <person name="Veneault-Fourrey C."/>
            <person name="LaButti K."/>
            <person name="Lindquist E.A."/>
            <person name="Lipzen A."/>
            <person name="Lundell T."/>
            <person name="Morin E."/>
            <person name="Murat C."/>
            <person name="Sun H."/>
            <person name="Tunlid A."/>
            <person name="Henrissat B."/>
            <person name="Grigoriev I.V."/>
            <person name="Hibbett D.S."/>
            <person name="Martin F."/>
            <person name="Nordberg H.P."/>
            <person name="Cantor M.N."/>
            <person name="Hua S.X."/>
        </authorList>
    </citation>
    <scope>NUCLEOTIDE SEQUENCE [LARGE SCALE GENOMIC DNA]</scope>
    <source>
        <strain evidence="6 7">MUT 4182</strain>
    </source>
</reference>
<dbReference type="Gene3D" id="3.40.50.720">
    <property type="entry name" value="NAD(P)-binding Rossmann-like Domain"/>
    <property type="match status" value="1"/>
</dbReference>
<dbReference type="PRINTS" id="PR00081">
    <property type="entry name" value="GDHRDH"/>
</dbReference>
<evidence type="ECO:0000259" key="5">
    <source>
        <dbReference type="SMART" id="SM00822"/>
    </source>
</evidence>
<dbReference type="PRINTS" id="PR00080">
    <property type="entry name" value="SDRFAMILY"/>
</dbReference>
<dbReference type="SUPFAM" id="SSF51735">
    <property type="entry name" value="NAD(P)-binding Rossmann-fold domains"/>
    <property type="match status" value="1"/>
</dbReference>
<sequence length="256" mass="27510">MASQPVVLVTGASKGIGFCIARILITRHGAAVVAFSRSRTVELEQLAREFPDTLTVVQGDVTSSQSISAAIKTAVDTYGHLDSMVLNAGTLGSIDRISSSNTSEWKDVFDINFFSLVELIQSALPSLRESKQKGKVIFVSSGAADRGYVGWGPYSASKAAMNSLCRTLANEEKEIISVSVRPGAVDTGMQATVRAEGINRMDPSELEKFNTLHSTGKLVKPEECGQVIAGLAVAAMPEMSGKYVSWDDETLRQFRE</sequence>
<organism evidence="6 7">
    <name type="scientific">Tulasnella calospora MUT 4182</name>
    <dbReference type="NCBI Taxonomy" id="1051891"/>
    <lineage>
        <taxon>Eukaryota</taxon>
        <taxon>Fungi</taxon>
        <taxon>Dikarya</taxon>
        <taxon>Basidiomycota</taxon>
        <taxon>Agaricomycotina</taxon>
        <taxon>Agaricomycetes</taxon>
        <taxon>Cantharellales</taxon>
        <taxon>Tulasnellaceae</taxon>
        <taxon>Tulasnella</taxon>
    </lineage>
</organism>
<dbReference type="InterPro" id="IPR020904">
    <property type="entry name" value="Sc_DH/Rdtase_CS"/>
</dbReference>
<dbReference type="SMART" id="SM00822">
    <property type="entry name" value="PKS_KR"/>
    <property type="match status" value="1"/>
</dbReference>
<evidence type="ECO:0000313" key="6">
    <source>
        <dbReference type="EMBL" id="KIO32794.1"/>
    </source>
</evidence>
<feature type="domain" description="Ketoreductase" evidence="5">
    <location>
        <begin position="5"/>
        <end position="188"/>
    </location>
</feature>
<accession>A0A0C3QVR4</accession>
<evidence type="ECO:0000313" key="7">
    <source>
        <dbReference type="Proteomes" id="UP000054248"/>
    </source>
</evidence>
<dbReference type="InterPro" id="IPR036291">
    <property type="entry name" value="NAD(P)-bd_dom_sf"/>
</dbReference>
<dbReference type="OrthoDB" id="9876299at2759"/>
<dbReference type="PROSITE" id="PS00061">
    <property type="entry name" value="ADH_SHORT"/>
    <property type="match status" value="1"/>
</dbReference>
<dbReference type="STRING" id="1051891.A0A0C3QVR4"/>
<keyword evidence="2" id="KW-0521">NADP</keyword>
<name>A0A0C3QVR4_9AGAM</name>
<dbReference type="HOGENOM" id="CLU_010194_2_11_1"/>
<dbReference type="AlphaFoldDB" id="A0A0C3QVR4"/>
<evidence type="ECO:0000256" key="3">
    <source>
        <dbReference type="ARBA" id="ARBA00023002"/>
    </source>
</evidence>
<evidence type="ECO:0000256" key="1">
    <source>
        <dbReference type="ARBA" id="ARBA00006484"/>
    </source>
</evidence>
<dbReference type="InterPro" id="IPR002347">
    <property type="entry name" value="SDR_fam"/>
</dbReference>
<evidence type="ECO:0000256" key="2">
    <source>
        <dbReference type="ARBA" id="ARBA00022857"/>
    </source>
</evidence>
<gene>
    <name evidence="6" type="ORF">M407DRAFT_95923</name>
</gene>
<dbReference type="FunFam" id="3.40.50.720:FF:000281">
    <property type="entry name" value="Uncharacterized oxidoreductase YIR035C"/>
    <property type="match status" value="1"/>
</dbReference>
<proteinExistence type="inferred from homology"/>
<dbReference type="EMBL" id="KN822952">
    <property type="protein sequence ID" value="KIO32794.1"/>
    <property type="molecule type" value="Genomic_DNA"/>
</dbReference>
<reference evidence="7" key="2">
    <citation type="submission" date="2015-01" db="EMBL/GenBank/DDBJ databases">
        <title>Evolutionary Origins and Diversification of the Mycorrhizal Mutualists.</title>
        <authorList>
            <consortium name="DOE Joint Genome Institute"/>
            <consortium name="Mycorrhizal Genomics Consortium"/>
            <person name="Kohler A."/>
            <person name="Kuo A."/>
            <person name="Nagy L.G."/>
            <person name="Floudas D."/>
            <person name="Copeland A."/>
            <person name="Barry K.W."/>
            <person name="Cichocki N."/>
            <person name="Veneault-Fourrey C."/>
            <person name="LaButti K."/>
            <person name="Lindquist E.A."/>
            <person name="Lipzen A."/>
            <person name="Lundell T."/>
            <person name="Morin E."/>
            <person name="Murat C."/>
            <person name="Riley R."/>
            <person name="Ohm R."/>
            <person name="Sun H."/>
            <person name="Tunlid A."/>
            <person name="Henrissat B."/>
            <person name="Grigoriev I.V."/>
            <person name="Hibbett D.S."/>
            <person name="Martin F."/>
        </authorList>
    </citation>
    <scope>NUCLEOTIDE SEQUENCE [LARGE SCALE GENOMIC DNA]</scope>
    <source>
        <strain evidence="7">MUT 4182</strain>
    </source>
</reference>
<dbReference type="Pfam" id="PF00106">
    <property type="entry name" value="adh_short"/>
    <property type="match status" value="1"/>
</dbReference>
<comment type="similarity">
    <text evidence="1 4">Belongs to the short-chain dehydrogenases/reductases (SDR) family.</text>
</comment>
<dbReference type="PANTHER" id="PTHR43008:SF8">
    <property type="entry name" value="BENZIL REDUCTASE ((S)-BENZOIN FORMING) IRC24"/>
    <property type="match status" value="1"/>
</dbReference>